<feature type="domain" description="PB1" evidence="1">
    <location>
        <begin position="17"/>
        <end position="100"/>
    </location>
</feature>
<organism evidence="2 3">
    <name type="scientific">Clunio marinus</name>
    <dbReference type="NCBI Taxonomy" id="568069"/>
    <lineage>
        <taxon>Eukaryota</taxon>
        <taxon>Metazoa</taxon>
        <taxon>Ecdysozoa</taxon>
        <taxon>Arthropoda</taxon>
        <taxon>Hexapoda</taxon>
        <taxon>Insecta</taxon>
        <taxon>Pterygota</taxon>
        <taxon>Neoptera</taxon>
        <taxon>Endopterygota</taxon>
        <taxon>Diptera</taxon>
        <taxon>Nematocera</taxon>
        <taxon>Chironomoidea</taxon>
        <taxon>Chironomidae</taxon>
        <taxon>Clunio</taxon>
    </lineage>
</organism>
<dbReference type="SUPFAM" id="SSF54277">
    <property type="entry name" value="CAD &amp; PB1 domains"/>
    <property type="match status" value="1"/>
</dbReference>
<protein>
    <submittedName>
        <fullName evidence="2">CLUMA_CG007536, isoform A</fullName>
    </submittedName>
</protein>
<dbReference type="InterPro" id="IPR034877">
    <property type="entry name" value="PB1_aPKC"/>
</dbReference>
<evidence type="ECO:0000259" key="1">
    <source>
        <dbReference type="PROSITE" id="PS51745"/>
    </source>
</evidence>
<dbReference type="CDD" id="cd06404">
    <property type="entry name" value="PB1_aPKC"/>
    <property type="match status" value="1"/>
</dbReference>
<reference evidence="2 3" key="1">
    <citation type="submission" date="2015-04" db="EMBL/GenBank/DDBJ databases">
        <authorList>
            <person name="Syromyatnikov M.Y."/>
            <person name="Popov V.N."/>
        </authorList>
    </citation>
    <scope>NUCLEOTIDE SEQUENCE [LARGE SCALE GENOMIC DNA]</scope>
</reference>
<dbReference type="OrthoDB" id="6244550at2759"/>
<dbReference type="SMART" id="SM00666">
    <property type="entry name" value="PB1"/>
    <property type="match status" value="1"/>
</dbReference>
<dbReference type="InterPro" id="IPR053793">
    <property type="entry name" value="PB1-like"/>
</dbReference>
<gene>
    <name evidence="2" type="ORF">CLUMA_CG007536</name>
</gene>
<evidence type="ECO:0000313" key="2">
    <source>
        <dbReference type="EMBL" id="CRK94011.1"/>
    </source>
</evidence>
<dbReference type="AlphaFoldDB" id="A0A1J1I1C9"/>
<dbReference type="STRING" id="568069.A0A1J1I1C9"/>
<dbReference type="Pfam" id="PF00564">
    <property type="entry name" value="PB1"/>
    <property type="match status" value="1"/>
</dbReference>
<dbReference type="PROSITE" id="PS51745">
    <property type="entry name" value="PB1"/>
    <property type="match status" value="1"/>
</dbReference>
<sequence length="145" mass="16646">MMPVVNNNNDSSGLPDDIKVKIAYNGEVLIFYISKNITYEELCKEIRGICRFAPDQVFTMKWIDEENDPCTISCQMELNEAIRLYEQNHDSELFIHVFPNAPAAPGLSCIGEDRNDERVIEKIDQSEFEGFEYVNPLLMSLEDCV</sequence>
<accession>A0A1J1I1C9</accession>
<name>A0A1J1I1C9_9DIPT</name>
<dbReference type="Gene3D" id="3.10.20.90">
    <property type="entry name" value="Phosphatidylinositol 3-kinase Catalytic Subunit, Chain A, domain 1"/>
    <property type="match status" value="1"/>
</dbReference>
<dbReference type="InterPro" id="IPR000270">
    <property type="entry name" value="PB1_dom"/>
</dbReference>
<dbReference type="EMBL" id="CVRI01000038">
    <property type="protein sequence ID" value="CRK94011.1"/>
    <property type="molecule type" value="Genomic_DNA"/>
</dbReference>
<evidence type="ECO:0000313" key="3">
    <source>
        <dbReference type="Proteomes" id="UP000183832"/>
    </source>
</evidence>
<dbReference type="Proteomes" id="UP000183832">
    <property type="component" value="Unassembled WGS sequence"/>
</dbReference>
<keyword evidence="3" id="KW-1185">Reference proteome</keyword>
<dbReference type="FunFam" id="3.10.20.90:FF:000071">
    <property type="entry name" value="Protein kinase C"/>
    <property type="match status" value="1"/>
</dbReference>
<proteinExistence type="predicted"/>